<dbReference type="InterPro" id="IPR000092">
    <property type="entry name" value="Polyprenyl_synt"/>
</dbReference>
<dbReference type="GO" id="GO:0008299">
    <property type="term" value="P:isoprenoid biosynthetic process"/>
    <property type="evidence" value="ECO:0007669"/>
    <property type="project" value="InterPro"/>
</dbReference>
<evidence type="ECO:0000313" key="4">
    <source>
        <dbReference type="EMBL" id="TKJ43979.1"/>
    </source>
</evidence>
<dbReference type="SUPFAM" id="SSF48576">
    <property type="entry name" value="Terpenoid synthases"/>
    <property type="match status" value="1"/>
</dbReference>
<dbReference type="Pfam" id="PF01494">
    <property type="entry name" value="FAD_binding_3"/>
    <property type="match status" value="1"/>
</dbReference>
<proteinExistence type="predicted"/>
<dbReference type="AlphaFoldDB" id="A0A532V9V8"/>
<dbReference type="Gene3D" id="1.10.600.10">
    <property type="entry name" value="Farnesyl Diphosphate Synthase"/>
    <property type="match status" value="1"/>
</dbReference>
<evidence type="ECO:0000256" key="1">
    <source>
        <dbReference type="ARBA" id="ARBA00022723"/>
    </source>
</evidence>
<dbReference type="InterPro" id="IPR036188">
    <property type="entry name" value="FAD/NAD-bd_sf"/>
</dbReference>
<feature type="domain" description="FAD-binding" evidence="3">
    <location>
        <begin position="4"/>
        <end position="332"/>
    </location>
</feature>
<dbReference type="Gene3D" id="3.30.9.10">
    <property type="entry name" value="D-Amino Acid Oxidase, subunit A, domain 2"/>
    <property type="match status" value="1"/>
</dbReference>
<dbReference type="PRINTS" id="PR00411">
    <property type="entry name" value="PNDRDTASEI"/>
</dbReference>
<protein>
    <recommendedName>
        <fullName evidence="3">FAD-binding domain-containing protein</fullName>
    </recommendedName>
</protein>
<dbReference type="InterPro" id="IPR002938">
    <property type="entry name" value="FAD-bd"/>
</dbReference>
<dbReference type="GO" id="GO:0046872">
    <property type="term" value="F:metal ion binding"/>
    <property type="evidence" value="ECO:0007669"/>
    <property type="project" value="UniProtKB-KW"/>
</dbReference>
<dbReference type="InterPro" id="IPR033749">
    <property type="entry name" value="Polyprenyl_synt_CS"/>
</dbReference>
<dbReference type="SUPFAM" id="SSF51905">
    <property type="entry name" value="FAD/NAD(P)-binding domain"/>
    <property type="match status" value="1"/>
</dbReference>
<dbReference type="Proteomes" id="UP000317778">
    <property type="component" value="Unassembled WGS sequence"/>
</dbReference>
<dbReference type="PROSITE" id="PS00723">
    <property type="entry name" value="POLYPRENYL_SYNTHASE_1"/>
    <property type="match status" value="1"/>
</dbReference>
<dbReference type="PANTHER" id="PTHR42685:SF22">
    <property type="entry name" value="CONDITIONED MEDIUM FACTOR RECEPTOR 1"/>
    <property type="match status" value="1"/>
</dbReference>
<dbReference type="GO" id="GO:0004659">
    <property type="term" value="F:prenyltransferase activity"/>
    <property type="evidence" value="ECO:0007669"/>
    <property type="project" value="InterPro"/>
</dbReference>
<keyword evidence="2" id="KW-0460">Magnesium</keyword>
<dbReference type="SFLD" id="SFLDG01017">
    <property type="entry name" value="Polyprenyl_Transferase_Like"/>
    <property type="match status" value="1"/>
</dbReference>
<dbReference type="SFLD" id="SFLDS00005">
    <property type="entry name" value="Isoprenoid_Synthase_Type_I"/>
    <property type="match status" value="1"/>
</dbReference>
<evidence type="ECO:0000256" key="2">
    <source>
        <dbReference type="ARBA" id="ARBA00022842"/>
    </source>
</evidence>
<dbReference type="InterPro" id="IPR011777">
    <property type="entry name" value="Geranylgeranyl_Rdtase_fam"/>
</dbReference>
<comment type="caution">
    <text evidence="4">The sequence shown here is derived from an EMBL/GenBank/DDBJ whole genome shotgun (WGS) entry which is preliminary data.</text>
</comment>
<gene>
    <name evidence="4" type="ORF">CEE36_02345</name>
</gene>
<dbReference type="GO" id="GO:0071949">
    <property type="term" value="F:FAD binding"/>
    <property type="evidence" value="ECO:0007669"/>
    <property type="project" value="InterPro"/>
</dbReference>
<evidence type="ECO:0000259" key="3">
    <source>
        <dbReference type="Pfam" id="PF01494"/>
    </source>
</evidence>
<dbReference type="GO" id="GO:0016628">
    <property type="term" value="F:oxidoreductase activity, acting on the CH-CH group of donors, NAD or NADP as acceptor"/>
    <property type="evidence" value="ECO:0007669"/>
    <property type="project" value="InterPro"/>
</dbReference>
<dbReference type="NCBIfam" id="TIGR02032">
    <property type="entry name" value="GG-red-SF"/>
    <property type="match status" value="1"/>
</dbReference>
<reference evidence="4 5" key="1">
    <citation type="submission" date="2017-06" db="EMBL/GenBank/DDBJ databases">
        <title>Novel microbial phyla capable of carbon fixation and sulfur reduction in deep-sea sediments.</title>
        <authorList>
            <person name="Huang J."/>
            <person name="Baker B."/>
            <person name="Wang Y."/>
        </authorList>
    </citation>
    <scope>NUCLEOTIDE SEQUENCE [LARGE SCALE GENOMIC DNA]</scope>
    <source>
        <strain evidence="4">B3_TA06</strain>
    </source>
</reference>
<dbReference type="CDD" id="cd00685">
    <property type="entry name" value="Trans_IPPS_HT"/>
    <property type="match status" value="1"/>
</dbReference>
<organism evidence="4 5">
    <name type="scientific">candidate division TA06 bacterium B3_TA06</name>
    <dbReference type="NCBI Taxonomy" id="2012487"/>
    <lineage>
        <taxon>Bacteria</taxon>
        <taxon>Bacteria division TA06</taxon>
    </lineage>
</organism>
<dbReference type="Pfam" id="PF00348">
    <property type="entry name" value="polyprenyl_synt"/>
    <property type="match status" value="1"/>
</dbReference>
<keyword evidence="1" id="KW-0479">Metal-binding</keyword>
<dbReference type="PANTHER" id="PTHR42685">
    <property type="entry name" value="GERANYLGERANYL DIPHOSPHATE REDUCTASE"/>
    <property type="match status" value="1"/>
</dbReference>
<dbReference type="InterPro" id="IPR050407">
    <property type="entry name" value="Geranylgeranyl_reductase"/>
</dbReference>
<dbReference type="EMBL" id="NJBO01000002">
    <property type="protein sequence ID" value="TKJ43979.1"/>
    <property type="molecule type" value="Genomic_DNA"/>
</dbReference>
<name>A0A532V9V8_UNCT6</name>
<dbReference type="InterPro" id="IPR008949">
    <property type="entry name" value="Isoprenoid_synthase_dom_sf"/>
</dbReference>
<dbReference type="Gene3D" id="3.50.50.60">
    <property type="entry name" value="FAD/NAD(P)-binding domain"/>
    <property type="match status" value="1"/>
</dbReference>
<accession>A0A532V9V8</accession>
<evidence type="ECO:0000313" key="5">
    <source>
        <dbReference type="Proteomes" id="UP000317778"/>
    </source>
</evidence>
<sequence>MIESDVLIVGAGPAGSQAAYQLSEAGLRVVVLEKTSLDREKPCGGAIQTGELLEFGAPPEKIIERKISQARIFGPDGSALTISTQHENQSGITVKRSVYDRWLQKRAAKAQFIEHAQITALLRSGNRWQVIATARDETVTIEAALLIHAAGGNASVLERKLGLEPFPYQGMGITCQFWLDAGKEVLDKAFGSAIEFHFVPDRIHEGYFWLFPKKDILVAGVGTTMDVIRGRKPSLKVELEEFLKEQFPRLGLSPSAPRIRQDGGKVPMRLRKPIYGDGLMAIGDAAGVGSIIHGGGIYQARKSALFAADAALEYLDGDSKALKRYQDRVHEHFTEHERRWDNRLKPFLTDNHLVRLILGKGRDDSSIREGLGILLSSTEGHRRAYELIEKASFALIADELDEIIRDEREQINRELKTLFTDDTHLHRMVNEVLLRGGKRLRAVLVLLVGQALGAAIEDLLPVALAYEVSHTASLVHDDIIDGGEWRRGAETLHRKYGVGHAITAGDALLIKGFQMLASYQERDGVDKETLVRLISVGCRSGLEASEGEVRDINFSPAEIEDKTVDDYIELIRLKTGALLEAATEAGAVLAKAPDDATTAMREFGRELGIAFQIYDDAKDLLAASTVSLKSRFTDIKKGKLTAQLIHTVHAATDEDRKKLLHLLSLGTSEGAEEILELYRRYDALKFNQRLSRQHLDLAAKKLELLPESVWREKLEGILRVLGYWTRFAPEDGG</sequence>